<organism evidence="1 2">
    <name type="scientific">Faecalibacterium prausnitzii</name>
    <dbReference type="NCBI Taxonomy" id="853"/>
    <lineage>
        <taxon>Bacteria</taxon>
        <taxon>Bacillati</taxon>
        <taxon>Bacillota</taxon>
        <taxon>Clostridia</taxon>
        <taxon>Eubacteriales</taxon>
        <taxon>Oscillospiraceae</taxon>
        <taxon>Faecalibacterium</taxon>
    </lineage>
</organism>
<dbReference type="InterPro" id="IPR008003">
    <property type="entry name" value="DUF739"/>
</dbReference>
<accession>A0A3E2V0U9</accession>
<dbReference type="Proteomes" id="UP000260783">
    <property type="component" value="Unassembled WGS sequence"/>
</dbReference>
<gene>
    <name evidence="1" type="ORF">DWZ04_02265</name>
</gene>
<proteinExistence type="predicted"/>
<dbReference type="InterPro" id="IPR010982">
    <property type="entry name" value="Lambda_DNA-bd_dom_sf"/>
</dbReference>
<dbReference type="Pfam" id="PF05339">
    <property type="entry name" value="DUF739"/>
    <property type="match status" value="1"/>
</dbReference>
<evidence type="ECO:0000313" key="1">
    <source>
        <dbReference type="EMBL" id="RGC02698.1"/>
    </source>
</evidence>
<dbReference type="EMBL" id="QVEW01000001">
    <property type="protein sequence ID" value="RGC02698.1"/>
    <property type="molecule type" value="Genomic_DNA"/>
</dbReference>
<protein>
    <submittedName>
        <fullName evidence="1">DUF739 family protein</fullName>
    </submittedName>
</protein>
<dbReference type="RefSeq" id="WP_117526248.1">
    <property type="nucleotide sequence ID" value="NZ_JAQCXC010000002.1"/>
</dbReference>
<dbReference type="GO" id="GO:0003677">
    <property type="term" value="F:DNA binding"/>
    <property type="evidence" value="ECO:0007669"/>
    <property type="project" value="InterPro"/>
</dbReference>
<evidence type="ECO:0000313" key="2">
    <source>
        <dbReference type="Proteomes" id="UP000260783"/>
    </source>
</evidence>
<dbReference type="AlphaFoldDB" id="A0A3E2V0U9"/>
<comment type="caution">
    <text evidence="1">The sequence shown here is derived from an EMBL/GenBank/DDBJ whole genome shotgun (WGS) entry which is preliminary data.</text>
</comment>
<dbReference type="SUPFAM" id="SSF47413">
    <property type="entry name" value="lambda repressor-like DNA-binding domains"/>
    <property type="match status" value="1"/>
</dbReference>
<reference evidence="1 2" key="1">
    <citation type="submission" date="2018-08" db="EMBL/GenBank/DDBJ databases">
        <title>A genome reference for cultivated species of the human gut microbiota.</title>
        <authorList>
            <person name="Zou Y."/>
            <person name="Xue W."/>
            <person name="Luo G."/>
        </authorList>
    </citation>
    <scope>NUCLEOTIDE SEQUENCE [LARGE SCALE GENOMIC DNA]</scope>
    <source>
        <strain evidence="1 2">AF29-11BH</strain>
    </source>
</reference>
<sequence length="92" mass="10409">MNERVRAAGQPPVGSYRNIPYFALRGIFHEHGYHDREVAEAVGISEGAFSMKMRGHSHWRGDQIAAICELMDIPQKDIGRLFFPQVNGGRKQ</sequence>
<name>A0A3E2V0U9_9FIRM</name>